<dbReference type="InterPro" id="IPR050832">
    <property type="entry name" value="Bact_Acetyltransf"/>
</dbReference>
<dbReference type="InterPro" id="IPR016181">
    <property type="entry name" value="Acyl_CoA_acyltransferase"/>
</dbReference>
<dbReference type="PANTHER" id="PTHR43877">
    <property type="entry name" value="AMINOALKYLPHOSPHONATE N-ACETYLTRANSFERASE-RELATED-RELATED"/>
    <property type="match status" value="1"/>
</dbReference>
<accession>A0A6H9WL69</accession>
<proteinExistence type="predicted"/>
<dbReference type="SUPFAM" id="SSF55729">
    <property type="entry name" value="Acyl-CoA N-acyltransferases (Nat)"/>
    <property type="match status" value="1"/>
</dbReference>
<dbReference type="InterPro" id="IPR000182">
    <property type="entry name" value="GNAT_dom"/>
</dbReference>
<dbReference type="GO" id="GO:0016747">
    <property type="term" value="F:acyltransferase activity, transferring groups other than amino-acyl groups"/>
    <property type="evidence" value="ECO:0007669"/>
    <property type="project" value="InterPro"/>
</dbReference>
<organism evidence="4 5">
    <name type="scientific">Pseudoclavibacter endophyticus</name>
    <dbReference type="NCBI Taxonomy" id="1778590"/>
    <lineage>
        <taxon>Bacteria</taxon>
        <taxon>Bacillati</taxon>
        <taxon>Actinomycetota</taxon>
        <taxon>Actinomycetes</taxon>
        <taxon>Micrococcales</taxon>
        <taxon>Microbacteriaceae</taxon>
        <taxon>Pseudoclavibacter</taxon>
    </lineage>
</organism>
<protein>
    <submittedName>
        <fullName evidence="4">GNAT family N-acetyltransferase</fullName>
    </submittedName>
</protein>
<dbReference type="OrthoDB" id="70840at2"/>
<keyword evidence="2" id="KW-0012">Acyltransferase</keyword>
<dbReference type="PROSITE" id="PS51186">
    <property type="entry name" value="GNAT"/>
    <property type="match status" value="1"/>
</dbReference>
<keyword evidence="1 4" id="KW-0808">Transferase</keyword>
<dbReference type="PANTHER" id="PTHR43877:SF2">
    <property type="entry name" value="AMINOALKYLPHOSPHONATE N-ACETYLTRANSFERASE-RELATED"/>
    <property type="match status" value="1"/>
</dbReference>
<comment type="caution">
    <text evidence="4">The sequence shown here is derived from an EMBL/GenBank/DDBJ whole genome shotgun (WGS) entry which is preliminary data.</text>
</comment>
<dbReference type="Pfam" id="PF00583">
    <property type="entry name" value="Acetyltransf_1"/>
    <property type="match status" value="1"/>
</dbReference>
<sequence length="189" mass="20178">MTAPPSLPDVTIDVVEVSWDDAEGRRLRAAFDAEMAERYGDGPSRDAPPEAVVQVASARDRIADAFAIRLETFLTSVLVRIDGTAAAHGALFDRPDLGAVEIRKVVVDPAYRGRGLGHRIMSELESRAAARGAPRVVLDTGPRQPDAVALYESRGFARIPPFPPYTSVPRAMCFEKLVGGVGPASATAP</sequence>
<dbReference type="Gene3D" id="3.40.630.30">
    <property type="match status" value="1"/>
</dbReference>
<feature type="domain" description="N-acetyltransferase" evidence="3">
    <location>
        <begin position="25"/>
        <end position="179"/>
    </location>
</feature>
<dbReference type="CDD" id="cd04301">
    <property type="entry name" value="NAT_SF"/>
    <property type="match status" value="1"/>
</dbReference>
<keyword evidence="5" id="KW-1185">Reference proteome</keyword>
<evidence type="ECO:0000313" key="5">
    <source>
        <dbReference type="Proteomes" id="UP000431744"/>
    </source>
</evidence>
<gene>
    <name evidence="4" type="ORF">F8O04_04760</name>
</gene>
<dbReference type="RefSeq" id="WP_158028156.1">
    <property type="nucleotide sequence ID" value="NZ_BMHG01000001.1"/>
</dbReference>
<name>A0A6H9WL69_9MICO</name>
<evidence type="ECO:0000256" key="2">
    <source>
        <dbReference type="ARBA" id="ARBA00023315"/>
    </source>
</evidence>
<reference evidence="4 5" key="1">
    <citation type="submission" date="2019-09" db="EMBL/GenBank/DDBJ databases">
        <title>Phylogeny of genus Pseudoclavibacter and closely related genus.</title>
        <authorList>
            <person name="Li Y."/>
        </authorList>
    </citation>
    <scope>NUCLEOTIDE SEQUENCE [LARGE SCALE GENOMIC DNA]</scope>
    <source>
        <strain evidence="4 5">EGI 60007</strain>
    </source>
</reference>
<dbReference type="Proteomes" id="UP000431744">
    <property type="component" value="Unassembled WGS sequence"/>
</dbReference>
<dbReference type="EMBL" id="WBJY01000001">
    <property type="protein sequence ID" value="KAB1649566.1"/>
    <property type="molecule type" value="Genomic_DNA"/>
</dbReference>
<evidence type="ECO:0000256" key="1">
    <source>
        <dbReference type="ARBA" id="ARBA00022679"/>
    </source>
</evidence>
<evidence type="ECO:0000259" key="3">
    <source>
        <dbReference type="PROSITE" id="PS51186"/>
    </source>
</evidence>
<evidence type="ECO:0000313" key="4">
    <source>
        <dbReference type="EMBL" id="KAB1649566.1"/>
    </source>
</evidence>
<dbReference type="AlphaFoldDB" id="A0A6H9WL69"/>